<dbReference type="InterPro" id="IPR027417">
    <property type="entry name" value="P-loop_NTPase"/>
</dbReference>
<dbReference type="Gene3D" id="3.40.50.300">
    <property type="entry name" value="P-loop containing nucleotide triphosphate hydrolases"/>
    <property type="match status" value="1"/>
</dbReference>
<keyword evidence="11" id="KW-1185">Reference proteome</keyword>
<feature type="compositionally biased region" description="Polar residues" evidence="4">
    <location>
        <begin position="1485"/>
        <end position="1496"/>
    </location>
</feature>
<keyword evidence="2" id="KW-0805">Transcription regulation</keyword>
<reference evidence="12" key="1">
    <citation type="submission" date="2017-02" db="UniProtKB">
        <authorList>
            <consortium name="WormBaseParasite"/>
        </authorList>
    </citation>
    <scope>IDENTIFICATION</scope>
</reference>
<feature type="compositionally biased region" description="Low complexity" evidence="4">
    <location>
        <begin position="1396"/>
        <end position="1410"/>
    </location>
</feature>
<feature type="domain" description="SBNO alpha/beta" evidence="7">
    <location>
        <begin position="1170"/>
        <end position="1308"/>
    </location>
</feature>
<feature type="domain" description="Strawberry notch helicase C" evidence="5">
    <location>
        <begin position="841"/>
        <end position="1132"/>
    </location>
</feature>
<dbReference type="Proteomes" id="UP000274504">
    <property type="component" value="Unassembled WGS sequence"/>
</dbReference>
<comment type="similarity">
    <text evidence="1">Belongs to the SBNO family.</text>
</comment>
<proteinExistence type="inferred from homology"/>
<dbReference type="GO" id="GO:0031490">
    <property type="term" value="F:chromatin DNA binding"/>
    <property type="evidence" value="ECO:0007669"/>
    <property type="project" value="TreeGrafter"/>
</dbReference>
<reference evidence="9 11" key="3">
    <citation type="submission" date="2019-07" db="EMBL/GenBank/DDBJ databases">
        <authorList>
            <person name="Jastrzebski P J."/>
            <person name="Paukszto L."/>
            <person name="Jastrzebski P J."/>
        </authorList>
    </citation>
    <scope>NUCLEOTIDE SEQUENCE [LARGE SCALE GENOMIC DNA]</scope>
    <source>
        <strain evidence="9 11">WMS-il1</strain>
    </source>
</reference>
<dbReference type="GO" id="GO:0005634">
    <property type="term" value="C:nucleus"/>
    <property type="evidence" value="ECO:0007669"/>
    <property type="project" value="TreeGrafter"/>
</dbReference>
<feature type="region of interest" description="Disordered" evidence="4">
    <location>
        <begin position="673"/>
        <end position="770"/>
    </location>
</feature>
<dbReference type="Pfam" id="PF13872">
    <property type="entry name" value="AAA_34"/>
    <property type="match status" value="1"/>
</dbReference>
<dbReference type="InterPro" id="IPR026741">
    <property type="entry name" value="SNO"/>
</dbReference>
<feature type="domain" description="Strawberry notch AAA" evidence="6">
    <location>
        <begin position="191"/>
        <end position="492"/>
    </location>
</feature>
<name>A0A0R3SEF9_HYMDI</name>
<evidence type="ECO:0000313" key="11">
    <source>
        <dbReference type="Proteomes" id="UP000321570"/>
    </source>
</evidence>
<dbReference type="OrthoDB" id="421838at2759"/>
<feature type="compositionally biased region" description="Acidic residues" evidence="4">
    <location>
        <begin position="695"/>
        <end position="707"/>
    </location>
</feature>
<feature type="compositionally biased region" description="Low complexity" evidence="4">
    <location>
        <begin position="1588"/>
        <end position="1622"/>
    </location>
</feature>
<dbReference type="EMBL" id="CABIJS010000044">
    <property type="protein sequence ID" value="VUZ41067.1"/>
    <property type="molecule type" value="Genomic_DNA"/>
</dbReference>
<dbReference type="WBParaSite" id="HDID_0000314801-mRNA-1">
    <property type="protein sequence ID" value="HDID_0000314801-mRNA-1"/>
    <property type="gene ID" value="HDID_0000314801"/>
</dbReference>
<feature type="region of interest" description="Disordered" evidence="4">
    <location>
        <begin position="1378"/>
        <end position="1410"/>
    </location>
</feature>
<dbReference type="InterPro" id="IPR057332">
    <property type="entry name" value="SBNO_a/b_dom"/>
</dbReference>
<dbReference type="Proteomes" id="UP000321570">
    <property type="component" value="Unassembled WGS sequence"/>
</dbReference>
<evidence type="ECO:0000256" key="1">
    <source>
        <dbReference type="ARBA" id="ARBA00006992"/>
    </source>
</evidence>
<evidence type="ECO:0000313" key="10">
    <source>
        <dbReference type="Proteomes" id="UP000274504"/>
    </source>
</evidence>
<dbReference type="Pfam" id="PF25373">
    <property type="entry name" value="SBNO"/>
    <property type="match status" value="1"/>
</dbReference>
<dbReference type="GO" id="GO:0042393">
    <property type="term" value="F:histone binding"/>
    <property type="evidence" value="ECO:0007669"/>
    <property type="project" value="TreeGrafter"/>
</dbReference>
<evidence type="ECO:0000313" key="12">
    <source>
        <dbReference type="WBParaSite" id="HDID_0000314801-mRNA-1"/>
    </source>
</evidence>
<evidence type="ECO:0000259" key="7">
    <source>
        <dbReference type="Pfam" id="PF25373"/>
    </source>
</evidence>
<dbReference type="SUPFAM" id="SSF52540">
    <property type="entry name" value="P-loop containing nucleoside triphosphate hydrolases"/>
    <property type="match status" value="2"/>
</dbReference>
<dbReference type="PANTHER" id="PTHR12706">
    <property type="entry name" value="STRAWBERRY NOTCH-RELATED"/>
    <property type="match status" value="1"/>
</dbReference>
<evidence type="ECO:0000259" key="6">
    <source>
        <dbReference type="Pfam" id="PF13872"/>
    </source>
</evidence>
<evidence type="ECO:0000256" key="3">
    <source>
        <dbReference type="ARBA" id="ARBA00023163"/>
    </source>
</evidence>
<evidence type="ECO:0000256" key="2">
    <source>
        <dbReference type="ARBA" id="ARBA00023015"/>
    </source>
</evidence>
<evidence type="ECO:0000313" key="9">
    <source>
        <dbReference type="EMBL" id="VUZ41067.1"/>
    </source>
</evidence>
<dbReference type="PANTHER" id="PTHR12706:SF30">
    <property type="entry name" value="PROTEIN STRAWBERRY NOTCH-RELATED"/>
    <property type="match status" value="1"/>
</dbReference>
<protein>
    <submittedName>
        <fullName evidence="12">Protein strawberry notch homolog 1</fullName>
    </submittedName>
</protein>
<accession>A0A0R3SEF9</accession>
<dbReference type="EMBL" id="UYSG01000893">
    <property type="protein sequence ID" value="VDL27985.1"/>
    <property type="molecule type" value="Genomic_DNA"/>
</dbReference>
<feature type="region of interest" description="Disordered" evidence="4">
    <location>
        <begin position="12"/>
        <end position="35"/>
    </location>
</feature>
<dbReference type="InterPro" id="IPR039187">
    <property type="entry name" value="SNO_AAA"/>
</dbReference>
<dbReference type="GO" id="GO:0006355">
    <property type="term" value="P:regulation of DNA-templated transcription"/>
    <property type="evidence" value="ECO:0007669"/>
    <property type="project" value="InterPro"/>
</dbReference>
<evidence type="ECO:0000313" key="8">
    <source>
        <dbReference type="EMBL" id="VDL27985.1"/>
    </source>
</evidence>
<feature type="region of interest" description="Disordered" evidence="4">
    <location>
        <begin position="1485"/>
        <end position="1513"/>
    </location>
</feature>
<feature type="compositionally biased region" description="Polar residues" evidence="4">
    <location>
        <begin position="718"/>
        <end position="732"/>
    </location>
</feature>
<feature type="region of interest" description="Disordered" evidence="4">
    <location>
        <begin position="1582"/>
        <end position="1641"/>
    </location>
</feature>
<keyword evidence="3" id="KW-0804">Transcription</keyword>
<evidence type="ECO:0000259" key="5">
    <source>
        <dbReference type="Pfam" id="PF13871"/>
    </source>
</evidence>
<dbReference type="STRING" id="6216.A0A0R3SEF9"/>
<organism evidence="12">
    <name type="scientific">Hymenolepis diminuta</name>
    <name type="common">Rat tapeworm</name>
    <dbReference type="NCBI Taxonomy" id="6216"/>
    <lineage>
        <taxon>Eukaryota</taxon>
        <taxon>Metazoa</taxon>
        <taxon>Spiralia</taxon>
        <taxon>Lophotrochozoa</taxon>
        <taxon>Platyhelminthes</taxon>
        <taxon>Cestoda</taxon>
        <taxon>Eucestoda</taxon>
        <taxon>Cyclophyllidea</taxon>
        <taxon>Hymenolepididae</taxon>
        <taxon>Hymenolepis</taxon>
    </lineage>
</organism>
<evidence type="ECO:0000256" key="4">
    <source>
        <dbReference type="SAM" id="MobiDB-lite"/>
    </source>
</evidence>
<feature type="compositionally biased region" description="Basic residues" evidence="4">
    <location>
        <begin position="737"/>
        <end position="757"/>
    </location>
</feature>
<sequence length="1641" mass="181833">MDNVTVFEMALTGLTKKDAGEPKPSPPVDETKKGEDMGWLLDEAMQAARVKPEEMSSDRTAVVLPSANPSPAAPAAQTVSVSGTTQIQRVNTTLANSILRNIPPVVTTKPGIRFIRASDINQVRPPGRLASVSSYANVHTQLVNSRFPPQYPREFFQSEVEEDFEEEDTTDLTQAETYADYVPAKLNLGHRHPDAVVESSTLSGVDPPEINYHLSLPREVIDNGSLSSAQLEAVVYACQRHKTTLPNGQRAGFLIGDGAGMGKGREIAAIIYENYLQGRKRAVWLSVSNDLKRDAERDLCDVGHYNVVVHSLNKFKYAKISGRVNGKVRKGIIFATYASLIGESNGNVKAKYKSRLNQLVQWCGKNFDGVIVFDECHRAKNLTPSGSQKPTKTGLTVLELQNRLPHARIVYASATGATEPRNMAYMTRLGIWGPGTKFKDFNSFIDAIESMGVGGMELVAMDMKLGGMYIARQLSFKGVSFQIDNVDISSVKINNESFETVYNQSSDLWTYLCEKFAEAARLLNVDDKYRKTMWGQFWSAHQRFFKYLCMSAKVDACVRIAKKALRSGKCVVIGLQSTGEAKTLEQVEESGPEMGEFVSTAKGVLQSLVEKYFPTQSNVENFTLRGEKLSVAGERASSRTISQAGRAVGSAKSSGITLVDILGAKNFNKATQGLSLKGHDDDDDEDDDKPSNDSSSEEEDGDEDESVSGDSELRSRNGFGSSDEYNSDLELTSTKRGTVKRAKKRAKKAGGAVKRRKQAQDSESEWSSEEDFENIDDMVDTILARQKAVAVNSLWADDSMRSAKSSTFNGNADSARKLCDEMQASLLNNIEKIGKYLPNSTLDELIAQLGGPEFVAEMTGRRGRLVRRADGSVYYESRNDGEGSLETMNLTEKDYFMRGEKLIAIVSEAASSGISLQADRRAENQRRRVHITLELPWSADRAIQQFGRTHRSNQVSAPIYHCLITNLAGEQRFASAVAKRLESLGALTHGDRRATETRDLSRFNIDTEWGKKALDMVLKTCIDGNVGIVRPPADYKSENPSCVNEKFLMNLAPSLRPYSAFIFDVRTGLQSVGFSGERTREKDKSHMNKFLNRILGLHVSTQNALFKYFMDTMNELRHRAKLSNKLDLGILDLGSTGQNLQIVDTQSFFIRFLSDNSEVYLHKVTTQRGLSFGAAMDIYTQHEGSEDGFYMPKNDASTVRIPALAFCIKEENQPEEGVFEEEELGDERNRRRKLKRLYRLYRPNTGMQSEPMGYGKLIEQFEKTLPTECEPDWTNVYQLSETKCIHAIQKKPCPRRSKLSGICENGLRERTYYVLSGAVLNVWQHVKHALTTLPHQSVSMQVVRLKPEEGKRIVGLLISQIGVKPVLDCLKRLESNPNSLDFDSKPSPMRIDSATSQERLQSLPSRSSLPLTQGINHREFWSSKNAAAALHVANSRRSSVSSIDSNGVRIGNASPIRPSSFIPSPRSIIYRPAVQKPTLNQSAVVNSTGAPSTTRMVRQAPPRVVTHSRPPPTILASRGRRINWVSHDNLNVNGVLQTPSTPQVRPQPLLRFTTPSTSQQTQVVPVRSVLNSAPQPTRLQIQSASGGRAVSQQPAQQQQLLRSQSSSSLISSSPRPSATNSSQIAAAPRLPVRMKIQWKDS</sequence>
<dbReference type="Pfam" id="PF13871">
    <property type="entry name" value="Helicase_C_4"/>
    <property type="match status" value="1"/>
</dbReference>
<dbReference type="InterPro" id="IPR026937">
    <property type="entry name" value="SBNO_Helicase_C_dom"/>
</dbReference>
<reference evidence="8 10" key="2">
    <citation type="submission" date="2018-11" db="EMBL/GenBank/DDBJ databases">
        <authorList>
            <consortium name="Pathogen Informatics"/>
        </authorList>
    </citation>
    <scope>NUCLEOTIDE SEQUENCE [LARGE SCALE GENOMIC DNA]</scope>
</reference>
<gene>
    <name evidence="8" type="ORF">HDID_LOCUS3146</name>
    <name evidence="9" type="ORF">WMSIL1_LOCUS1760</name>
</gene>
<dbReference type="FunFam" id="3.40.50.300:FF:000342">
    <property type="entry name" value="Protein strawberry notch homolog 2"/>
    <property type="match status" value="1"/>
</dbReference>